<dbReference type="EMBL" id="GBRH01195111">
    <property type="protein sequence ID" value="JAE02785.1"/>
    <property type="molecule type" value="Transcribed_RNA"/>
</dbReference>
<dbReference type="AlphaFoldDB" id="A0A0A9EPV2"/>
<reference evidence="1" key="2">
    <citation type="journal article" date="2015" name="Data Brief">
        <title>Shoot transcriptome of the giant reed, Arundo donax.</title>
        <authorList>
            <person name="Barrero R.A."/>
            <person name="Guerrero F.D."/>
            <person name="Moolhuijzen P."/>
            <person name="Goolsby J.A."/>
            <person name="Tidwell J."/>
            <person name="Bellgard S.E."/>
            <person name="Bellgard M.I."/>
        </authorList>
    </citation>
    <scope>NUCLEOTIDE SEQUENCE</scope>
    <source>
        <tissue evidence="1">Shoot tissue taken approximately 20 cm above the soil surface</tissue>
    </source>
</reference>
<name>A0A0A9EPV2_ARUDO</name>
<sequence length="129" mass="13413">MPICDGSKSLGTRLVLDCVEKELGPVTISEASLLIGTTAPFLGPSLTSVGRCSVVFPMCQPVLLCVVVAGAAKAGLLPHASLDDLDVFTAFSSHELASRALPLEELACEEGTLTYPLLIEQSTLASLLV</sequence>
<reference evidence="1" key="1">
    <citation type="submission" date="2014-09" db="EMBL/GenBank/DDBJ databases">
        <authorList>
            <person name="Magalhaes I.L.F."/>
            <person name="Oliveira U."/>
            <person name="Santos F.R."/>
            <person name="Vidigal T.H.D.A."/>
            <person name="Brescovit A.D."/>
            <person name="Santos A.J."/>
        </authorList>
    </citation>
    <scope>NUCLEOTIDE SEQUENCE</scope>
    <source>
        <tissue evidence="1">Shoot tissue taken approximately 20 cm above the soil surface</tissue>
    </source>
</reference>
<accession>A0A0A9EPV2</accession>
<evidence type="ECO:0000313" key="1">
    <source>
        <dbReference type="EMBL" id="JAE02785.1"/>
    </source>
</evidence>
<protein>
    <submittedName>
        <fullName evidence="1">Uncharacterized protein</fullName>
    </submittedName>
</protein>
<organism evidence="1">
    <name type="scientific">Arundo donax</name>
    <name type="common">Giant reed</name>
    <name type="synonym">Donax arundinaceus</name>
    <dbReference type="NCBI Taxonomy" id="35708"/>
    <lineage>
        <taxon>Eukaryota</taxon>
        <taxon>Viridiplantae</taxon>
        <taxon>Streptophyta</taxon>
        <taxon>Embryophyta</taxon>
        <taxon>Tracheophyta</taxon>
        <taxon>Spermatophyta</taxon>
        <taxon>Magnoliopsida</taxon>
        <taxon>Liliopsida</taxon>
        <taxon>Poales</taxon>
        <taxon>Poaceae</taxon>
        <taxon>PACMAD clade</taxon>
        <taxon>Arundinoideae</taxon>
        <taxon>Arundineae</taxon>
        <taxon>Arundo</taxon>
    </lineage>
</organism>
<proteinExistence type="predicted"/>